<proteinExistence type="predicted"/>
<dbReference type="Gene3D" id="1.25.40.10">
    <property type="entry name" value="Tetratricopeptide repeat domain"/>
    <property type="match status" value="1"/>
</dbReference>
<protein>
    <submittedName>
        <fullName evidence="1">DNA-binding protein</fullName>
    </submittedName>
</protein>
<dbReference type="InterPro" id="IPR011990">
    <property type="entry name" value="TPR-like_helical_dom_sf"/>
</dbReference>
<dbReference type="EMBL" id="JAUMKJ010000001">
    <property type="protein sequence ID" value="MDO3675469.1"/>
    <property type="molecule type" value="Genomic_DNA"/>
</dbReference>
<dbReference type="GO" id="GO:0003677">
    <property type="term" value="F:DNA binding"/>
    <property type="evidence" value="ECO:0007669"/>
    <property type="project" value="UniProtKB-KW"/>
</dbReference>
<comment type="caution">
    <text evidence="1">The sequence shown here is derived from an EMBL/GenBank/DDBJ whole genome shotgun (WGS) entry which is preliminary data.</text>
</comment>
<sequence length="342" mass="40006">MINAGLEKEMKDQFVSVAERLFKEGKKAEAAPLYRYVIDHETDNHDPTCILCHYRLFQCLVGVSSEENREALGNFEPYYTLLPEDFCLDAILLMANVCYSLSDWKKVERYGDELHALAKNVYHKLINEKNVNNLQTERHLVVYYGHGLRIKGFILSMQGRYEEAKKYVAEYSDLGWFEFLDETGKKEVEKFRTWGRGNMLILELNTGNSSVLPEFMEYLEENPDIVLQGLLAAVESANKFNFSVDELLDKFCEKLPPLNADVTYINGTQLFHFWYEKSKYSFRRNYKIGGIDELLYALYLAHKMKYYAGFEKCASLYQKHGDYATEQQKWKYKHIVEGVFDL</sequence>
<evidence type="ECO:0000313" key="1">
    <source>
        <dbReference type="EMBL" id="MDO3675469.1"/>
    </source>
</evidence>
<organism evidence="1 2">
    <name type="scientific">Paenibacillus ehimensis</name>
    <dbReference type="NCBI Taxonomy" id="79264"/>
    <lineage>
        <taxon>Bacteria</taxon>
        <taxon>Bacillati</taxon>
        <taxon>Bacillota</taxon>
        <taxon>Bacilli</taxon>
        <taxon>Bacillales</taxon>
        <taxon>Paenibacillaceae</taxon>
        <taxon>Paenibacillus</taxon>
    </lineage>
</organism>
<dbReference type="RefSeq" id="WP_302876963.1">
    <property type="nucleotide sequence ID" value="NZ_JARLKN010000082.1"/>
</dbReference>
<gene>
    <name evidence="1" type="ORF">Q3C12_00530</name>
</gene>
<dbReference type="SUPFAM" id="SSF48452">
    <property type="entry name" value="TPR-like"/>
    <property type="match status" value="1"/>
</dbReference>
<keyword evidence="1" id="KW-0238">DNA-binding</keyword>
<accession>A0ABT8V4N7</accession>
<evidence type="ECO:0000313" key="2">
    <source>
        <dbReference type="Proteomes" id="UP001168883"/>
    </source>
</evidence>
<dbReference type="Proteomes" id="UP001168883">
    <property type="component" value="Unassembled WGS sequence"/>
</dbReference>
<reference evidence="1" key="1">
    <citation type="submission" date="2023-07" db="EMBL/GenBank/DDBJ databases">
        <authorList>
            <person name="Aktuganov G."/>
            <person name="Boyko T."/>
            <person name="Delegan Y."/>
            <person name="Galimzianova N."/>
            <person name="Gilvanova E."/>
            <person name="Korobov V."/>
            <person name="Kuzmina L."/>
            <person name="Melentiev A."/>
            <person name="Milman P."/>
            <person name="Ryabova A."/>
            <person name="Stupak E."/>
            <person name="Yasakov T."/>
            <person name="Zharikova N."/>
            <person name="Zhurenko E."/>
        </authorList>
    </citation>
    <scope>NUCLEOTIDE SEQUENCE</scope>
    <source>
        <strain evidence="1">IB-739</strain>
    </source>
</reference>
<name>A0ABT8V4N7_9BACL</name>
<keyword evidence="2" id="KW-1185">Reference proteome</keyword>